<dbReference type="EMBL" id="BAAALS010000066">
    <property type="protein sequence ID" value="GAA1778809.1"/>
    <property type="molecule type" value="Genomic_DNA"/>
</dbReference>
<accession>A0ABN2LAJ1</accession>
<evidence type="ECO:0000313" key="2">
    <source>
        <dbReference type="EMBL" id="GAA1778809.1"/>
    </source>
</evidence>
<keyword evidence="1" id="KW-0175">Coiled coil</keyword>
<proteinExistence type="predicted"/>
<keyword evidence="3" id="KW-1185">Reference proteome</keyword>
<feature type="coiled-coil region" evidence="1">
    <location>
        <begin position="148"/>
        <end position="182"/>
    </location>
</feature>
<comment type="caution">
    <text evidence="2">The sequence shown here is derived from an EMBL/GenBank/DDBJ whole genome shotgun (WGS) entry which is preliminary data.</text>
</comment>
<organism evidence="2 3">
    <name type="scientific">Luedemannella helvata</name>
    <dbReference type="NCBI Taxonomy" id="349315"/>
    <lineage>
        <taxon>Bacteria</taxon>
        <taxon>Bacillati</taxon>
        <taxon>Actinomycetota</taxon>
        <taxon>Actinomycetes</taxon>
        <taxon>Micromonosporales</taxon>
        <taxon>Micromonosporaceae</taxon>
        <taxon>Luedemannella</taxon>
    </lineage>
</organism>
<evidence type="ECO:0000313" key="3">
    <source>
        <dbReference type="Proteomes" id="UP001500655"/>
    </source>
</evidence>
<name>A0ABN2LAJ1_9ACTN</name>
<evidence type="ECO:0000256" key="1">
    <source>
        <dbReference type="SAM" id="Coils"/>
    </source>
</evidence>
<dbReference type="RefSeq" id="WP_030901092.1">
    <property type="nucleotide sequence ID" value="NZ_BAAALS010000066.1"/>
</dbReference>
<reference evidence="2 3" key="1">
    <citation type="journal article" date="2019" name="Int. J. Syst. Evol. Microbiol.">
        <title>The Global Catalogue of Microorganisms (GCM) 10K type strain sequencing project: providing services to taxonomists for standard genome sequencing and annotation.</title>
        <authorList>
            <consortium name="The Broad Institute Genomics Platform"/>
            <consortium name="The Broad Institute Genome Sequencing Center for Infectious Disease"/>
            <person name="Wu L."/>
            <person name="Ma J."/>
        </authorList>
    </citation>
    <scope>NUCLEOTIDE SEQUENCE [LARGE SCALE GENOMIC DNA]</scope>
    <source>
        <strain evidence="2 3">JCM 13249</strain>
    </source>
</reference>
<gene>
    <name evidence="2" type="ORF">GCM10009681_56930</name>
</gene>
<sequence>MTDQPETGCCVCGGGPVVYRNYRDLPFCWPCADCRCAQNPCVRTGVNDPAVSAEVSEPPDSAKCSGEEGFCDAHGFHRHAPTADEPHPTDCRCACDGCRHHNAHPIPDPRAEYVAAVEAAIGPNVDCGGIEGVHRVRDAVLAVRDLELEQARASREQWRQEVLELAEQVKALNAKLDAIAQAADLIRADADHHDGCLLEPNADGGISHSSIAAGLRIALRHLDA</sequence>
<dbReference type="Proteomes" id="UP001500655">
    <property type="component" value="Unassembled WGS sequence"/>
</dbReference>
<protein>
    <submittedName>
        <fullName evidence="2">Uncharacterized protein</fullName>
    </submittedName>
</protein>